<organism evidence="6">
    <name type="scientific">Hyalella azteca</name>
    <name type="common">Amphipod</name>
    <dbReference type="NCBI Taxonomy" id="294128"/>
    <lineage>
        <taxon>Eukaryota</taxon>
        <taxon>Metazoa</taxon>
        <taxon>Ecdysozoa</taxon>
        <taxon>Arthropoda</taxon>
        <taxon>Crustacea</taxon>
        <taxon>Multicrustacea</taxon>
        <taxon>Malacostraca</taxon>
        <taxon>Eumalacostraca</taxon>
        <taxon>Peracarida</taxon>
        <taxon>Amphipoda</taxon>
        <taxon>Senticaudata</taxon>
        <taxon>Talitrida</taxon>
        <taxon>Talitroidea</taxon>
        <taxon>Hyalellidae</taxon>
        <taxon>Hyalella</taxon>
    </lineage>
</organism>
<dbReference type="InterPro" id="IPR036020">
    <property type="entry name" value="WW_dom_sf"/>
</dbReference>
<evidence type="ECO:0000256" key="3">
    <source>
        <dbReference type="SAM" id="MobiDB-lite"/>
    </source>
</evidence>
<reference evidence="6" key="1">
    <citation type="submission" date="2014-08" db="EMBL/GenBank/DDBJ databases">
        <authorList>
            <person name="Murali S."/>
            <person name="Richards S."/>
            <person name="Bandaranaike D."/>
            <person name="Bellair M."/>
            <person name="Blankenburg K."/>
            <person name="Chao H."/>
            <person name="Dinh H."/>
            <person name="Doddapaneni H."/>
            <person name="Dugan-Rocha S."/>
            <person name="Elkadiri S."/>
            <person name="Gnanaolivu R."/>
            <person name="Hughes D."/>
            <person name="Lee S."/>
            <person name="Li M."/>
            <person name="Ming W."/>
            <person name="Munidasa M."/>
            <person name="Muniz J."/>
            <person name="Nguyen L."/>
            <person name="Osuji N."/>
            <person name="Pu L.-L."/>
            <person name="Puazo M."/>
            <person name="Skinner E."/>
            <person name="Qu C."/>
            <person name="Quiroz J."/>
            <person name="Raj R."/>
            <person name="Weissenberger G."/>
            <person name="Xin Y."/>
            <person name="Zou X."/>
            <person name="Han Y."/>
            <person name="Worley K."/>
            <person name="Muzny D."/>
            <person name="Gibbs R."/>
        </authorList>
    </citation>
    <scope>NUCLEOTIDE SEQUENCE</scope>
    <source>
        <strain evidence="6">HAZT.00-mixed</strain>
        <tissue evidence="6">Whole organism</tissue>
    </source>
</reference>
<dbReference type="CDD" id="cd21433">
    <property type="entry name" value="SARAH_Sav"/>
    <property type="match status" value="1"/>
</dbReference>
<accession>A0A6A0GZC2</accession>
<dbReference type="GO" id="GO:0006915">
    <property type="term" value="P:apoptotic process"/>
    <property type="evidence" value="ECO:0007669"/>
    <property type="project" value="InterPro"/>
</dbReference>
<dbReference type="InterPro" id="IPR030030">
    <property type="entry name" value="Sav"/>
</dbReference>
<evidence type="ECO:0000313" key="7">
    <source>
        <dbReference type="Proteomes" id="UP000694843"/>
    </source>
</evidence>
<dbReference type="InterPro" id="IPR011524">
    <property type="entry name" value="SARAH_dom"/>
</dbReference>
<reference evidence="8" key="4">
    <citation type="submission" date="2025-04" db="UniProtKB">
        <authorList>
            <consortium name="RefSeq"/>
        </authorList>
    </citation>
    <scope>IDENTIFICATION</scope>
    <source>
        <tissue evidence="8">Whole organism</tissue>
    </source>
</reference>
<feature type="region of interest" description="Disordered" evidence="3">
    <location>
        <begin position="83"/>
        <end position="103"/>
    </location>
</feature>
<evidence type="ECO:0000313" key="6">
    <source>
        <dbReference type="EMBL" id="KAA0193872.1"/>
    </source>
</evidence>
<dbReference type="SMART" id="SM00456">
    <property type="entry name" value="WW"/>
    <property type="match status" value="2"/>
</dbReference>
<dbReference type="GO" id="GO:0043065">
    <property type="term" value="P:positive regulation of apoptotic process"/>
    <property type="evidence" value="ECO:0007669"/>
    <property type="project" value="TreeGrafter"/>
</dbReference>
<dbReference type="EMBL" id="JQDR03010672">
    <property type="protein sequence ID" value="KAA0193872.1"/>
    <property type="molecule type" value="Genomic_DNA"/>
</dbReference>
<evidence type="ECO:0000256" key="1">
    <source>
        <dbReference type="ARBA" id="ARBA00022553"/>
    </source>
</evidence>
<dbReference type="GeneID" id="108671078"/>
<dbReference type="Proteomes" id="UP000694843">
    <property type="component" value="Unplaced"/>
</dbReference>
<evidence type="ECO:0000256" key="2">
    <source>
        <dbReference type="ARBA" id="ARBA00022737"/>
    </source>
</evidence>
<evidence type="ECO:0000313" key="8">
    <source>
        <dbReference type="RefSeq" id="XP_018014050.1"/>
    </source>
</evidence>
<evidence type="ECO:0000259" key="4">
    <source>
        <dbReference type="PROSITE" id="PS50020"/>
    </source>
</evidence>
<keyword evidence="7" id="KW-1185">Reference proteome</keyword>
<sequence>MLSSSKKKDKDISSSCTSLAGRYQKRDSLPPVSIKNVWTSDEDELHASQKNVSNNPITHSPRPQSFGPLQDYQYMAHTPNYQHQSMLSSNKQMPLSPSYQQSNLSPSYKSNYLVLKNPAGRYSHTNDFRPTQGLENVSYNESYHNSHGMMTALSSPRQMSSVRRSDRLLDRTFNDPGGSHDQINFQYYFNKPNLPPDQMFTGRKSDSFNSFYSPSSHYRLQRASDETTSRSSLALAALNASADRVDSPRNRKGSVPISPLPPMKQFYSPCRQPSTLFSSSTPRFALAPKSSPNLLNSSLPILVDHSNHNADASGVNKYLSSNSNASYCDGFTSNKVSCSQLSLPISLPSEPSHEKENLPPGWSIDFTQKGRKYYVDHNTKTTHWSHPFEKEGLPAGWEKIESYEHGVYYVNHFTRQAQYENPCAQQYMPKFLDKLNANDNRNCPLPIPFHTEFRQSLSLMPASPYLHAEIPYWLRVYSLADPKLDHKLQWHMFRLPELDCYQAMLNRLFKQELHNVVMSYEMYRIALMRELENRSMGDHDRPCGYHKPGVTRVGGLTLTEIHNDEGLHSAFDVSNFSVPNAVQQSRTEAVGGSRSVLELDKLHESNV</sequence>
<feature type="region of interest" description="Disordered" evidence="3">
    <location>
        <begin position="1"/>
        <end position="70"/>
    </location>
</feature>
<dbReference type="Proteomes" id="UP000711488">
    <property type="component" value="Unassembled WGS sequence"/>
</dbReference>
<feature type="compositionally biased region" description="Basic and acidic residues" evidence="3">
    <location>
        <begin position="1"/>
        <end position="12"/>
    </location>
</feature>
<dbReference type="GO" id="GO:0005829">
    <property type="term" value="C:cytosol"/>
    <property type="evidence" value="ECO:0007669"/>
    <property type="project" value="TreeGrafter"/>
</dbReference>
<feature type="domain" description="SARAH" evidence="5">
    <location>
        <begin position="487"/>
        <end position="534"/>
    </location>
</feature>
<feature type="region of interest" description="Disordered" evidence="3">
    <location>
        <begin position="240"/>
        <end position="264"/>
    </location>
</feature>
<dbReference type="PROSITE" id="PS50951">
    <property type="entry name" value="SARAH"/>
    <property type="match status" value="1"/>
</dbReference>
<keyword evidence="1" id="KW-0597">Phosphoprotein</keyword>
<dbReference type="PANTHER" id="PTHR47522:SF2">
    <property type="entry name" value="PROTEIN SALVADOR HOMOLOG 1"/>
    <property type="match status" value="1"/>
</dbReference>
<feature type="compositionally biased region" description="Polar residues" evidence="3">
    <location>
        <begin position="48"/>
        <end position="63"/>
    </location>
</feature>
<dbReference type="KEGG" id="hazt:108671078"/>
<name>A0A6A0GZC2_HYAAZ</name>
<dbReference type="PANTHER" id="PTHR47522">
    <property type="entry name" value="SALVADOR FAMILY WW DOMAIN-CONTAINING PROTEIN 1"/>
    <property type="match status" value="1"/>
</dbReference>
<protein>
    <submittedName>
        <fullName evidence="8">Scaffold protein salvador</fullName>
    </submittedName>
</protein>
<dbReference type="InterPro" id="IPR001202">
    <property type="entry name" value="WW_dom"/>
</dbReference>
<keyword evidence="2" id="KW-0677">Repeat</keyword>
<dbReference type="PROSITE" id="PS50020">
    <property type="entry name" value="WW_DOMAIN_2"/>
    <property type="match status" value="2"/>
</dbReference>
<dbReference type="SUPFAM" id="SSF51045">
    <property type="entry name" value="WW domain"/>
    <property type="match status" value="2"/>
</dbReference>
<dbReference type="RefSeq" id="XP_018014050.1">
    <property type="nucleotide sequence ID" value="XM_018158561.2"/>
</dbReference>
<dbReference type="Pfam" id="PF00397">
    <property type="entry name" value="WW"/>
    <property type="match status" value="2"/>
</dbReference>
<evidence type="ECO:0000259" key="5">
    <source>
        <dbReference type="PROSITE" id="PS50951"/>
    </source>
</evidence>
<proteinExistence type="predicted"/>
<dbReference type="GO" id="GO:0035329">
    <property type="term" value="P:hippo signaling"/>
    <property type="evidence" value="ECO:0007669"/>
    <property type="project" value="InterPro"/>
</dbReference>
<feature type="domain" description="WW" evidence="4">
    <location>
        <begin position="391"/>
        <end position="424"/>
    </location>
</feature>
<dbReference type="CTD" id="252554"/>
<reference evidence="6" key="2">
    <citation type="journal article" date="2018" name="Environ. Sci. Technol.">
        <title>The Toxicogenome of Hyalella azteca: A Model for Sediment Ecotoxicology and Evolutionary Toxicology.</title>
        <authorList>
            <person name="Poynton H.C."/>
            <person name="Hasenbein S."/>
            <person name="Benoit J.B."/>
            <person name="Sepulveda M.S."/>
            <person name="Poelchau M.F."/>
            <person name="Hughes D.S.T."/>
            <person name="Murali S.C."/>
            <person name="Chen S."/>
            <person name="Glastad K.M."/>
            <person name="Goodisman M.A.D."/>
            <person name="Werren J.H."/>
            <person name="Vineis J.H."/>
            <person name="Bowen J.L."/>
            <person name="Friedrich M."/>
            <person name="Jones J."/>
            <person name="Robertson H.M."/>
            <person name="Feyereisen R."/>
            <person name="Mechler-Hickson A."/>
            <person name="Mathers N."/>
            <person name="Lee C.E."/>
            <person name="Colbourne J.K."/>
            <person name="Biales A."/>
            <person name="Johnston J.S."/>
            <person name="Wellborn G.A."/>
            <person name="Rosendale A.J."/>
            <person name="Cridge A.G."/>
            <person name="Munoz-Torres M.C."/>
            <person name="Bain P.A."/>
            <person name="Manny A.R."/>
            <person name="Major K.M."/>
            <person name="Lambert F.N."/>
            <person name="Vulpe C.D."/>
            <person name="Tuck P."/>
            <person name="Blalock B.J."/>
            <person name="Lin Y.Y."/>
            <person name="Smith M.E."/>
            <person name="Ochoa-Acuna H."/>
            <person name="Chen M.M."/>
            <person name="Childers C.P."/>
            <person name="Qu J."/>
            <person name="Dugan S."/>
            <person name="Lee S.L."/>
            <person name="Chao H."/>
            <person name="Dinh H."/>
            <person name="Han Y."/>
            <person name="Doddapaneni H."/>
            <person name="Worley K.C."/>
            <person name="Muzny D.M."/>
            <person name="Gibbs R.A."/>
            <person name="Richards S."/>
        </authorList>
    </citation>
    <scope>NUCLEOTIDE SEQUENCE</scope>
    <source>
        <strain evidence="6">HAZT.00-mixed</strain>
        <tissue evidence="6">Whole organism</tissue>
    </source>
</reference>
<gene>
    <name evidence="8" type="primary">LOC108671078</name>
    <name evidence="6" type="ORF">HAZT_HAZT003112</name>
</gene>
<feature type="domain" description="WW" evidence="4">
    <location>
        <begin position="356"/>
        <end position="389"/>
    </location>
</feature>
<dbReference type="FunFam" id="2.20.70.10:FF:000035">
    <property type="entry name" value="Salvador homolog 1 (Drosophila)"/>
    <property type="match status" value="1"/>
</dbReference>
<dbReference type="Gene3D" id="2.20.70.10">
    <property type="match status" value="2"/>
</dbReference>
<dbReference type="OrthoDB" id="5339429at2759"/>
<dbReference type="AlphaFoldDB" id="A0A6A0GZC2"/>
<dbReference type="CDD" id="cd00201">
    <property type="entry name" value="WW"/>
    <property type="match status" value="2"/>
</dbReference>
<dbReference type="GO" id="GO:0008285">
    <property type="term" value="P:negative regulation of cell population proliferation"/>
    <property type="evidence" value="ECO:0007669"/>
    <property type="project" value="TreeGrafter"/>
</dbReference>
<reference evidence="6" key="3">
    <citation type="submission" date="2019-06" db="EMBL/GenBank/DDBJ databases">
        <authorList>
            <person name="Poynton C."/>
            <person name="Hasenbein S."/>
            <person name="Benoit J.B."/>
            <person name="Sepulveda M.S."/>
            <person name="Poelchau M.F."/>
            <person name="Murali S.C."/>
            <person name="Chen S."/>
            <person name="Glastad K.M."/>
            <person name="Werren J.H."/>
            <person name="Vineis J.H."/>
            <person name="Bowen J.L."/>
            <person name="Friedrich M."/>
            <person name="Jones J."/>
            <person name="Robertson H.M."/>
            <person name="Feyereisen R."/>
            <person name="Mechler-Hickson A."/>
            <person name="Mathers N."/>
            <person name="Lee C.E."/>
            <person name="Colbourne J.K."/>
            <person name="Biales A."/>
            <person name="Johnston J.S."/>
            <person name="Wellborn G.A."/>
            <person name="Rosendale A.J."/>
            <person name="Cridge A.G."/>
            <person name="Munoz-Torres M.C."/>
            <person name="Bain P.A."/>
            <person name="Manny A.R."/>
            <person name="Major K.M."/>
            <person name="Lambert F.N."/>
            <person name="Vulpe C.D."/>
            <person name="Tuck P."/>
            <person name="Blalock B.J."/>
            <person name="Lin Y.-Y."/>
            <person name="Smith M.E."/>
            <person name="Ochoa-Acuna H."/>
            <person name="Chen M.-J.M."/>
            <person name="Childers C.P."/>
            <person name="Qu J."/>
            <person name="Dugan S."/>
            <person name="Lee S.L."/>
            <person name="Chao H."/>
            <person name="Dinh H."/>
            <person name="Han Y."/>
            <person name="Doddapaneni H."/>
            <person name="Worley K.C."/>
            <person name="Muzny D.M."/>
            <person name="Gibbs R.A."/>
            <person name="Richards S."/>
        </authorList>
    </citation>
    <scope>NUCLEOTIDE SEQUENCE</scope>
    <source>
        <strain evidence="6">HAZT.00-mixed</strain>
        <tissue evidence="6">Whole organism</tissue>
    </source>
</reference>
<dbReference type="GO" id="GO:0060090">
    <property type="term" value="F:molecular adaptor activity"/>
    <property type="evidence" value="ECO:0007669"/>
    <property type="project" value="InterPro"/>
</dbReference>